<comment type="caution">
    <text evidence="2">The sequence shown here is derived from an EMBL/GenBank/DDBJ whole genome shotgun (WGS) entry which is preliminary data.</text>
</comment>
<keyword evidence="1" id="KW-0732">Signal</keyword>
<dbReference type="Proteomes" id="UP001557484">
    <property type="component" value="Unassembled WGS sequence"/>
</dbReference>
<dbReference type="EMBL" id="JBFRYB010000001">
    <property type="protein sequence ID" value="MEX1665448.1"/>
    <property type="molecule type" value="Genomic_DNA"/>
</dbReference>
<keyword evidence="3" id="KW-1185">Reference proteome</keyword>
<dbReference type="RefSeq" id="WP_368375551.1">
    <property type="nucleotide sequence ID" value="NZ_JBFRYB010000001.1"/>
</dbReference>
<name>A0ABV3TV02_9GAMM</name>
<evidence type="ECO:0000256" key="1">
    <source>
        <dbReference type="SAM" id="SignalP"/>
    </source>
</evidence>
<evidence type="ECO:0000313" key="3">
    <source>
        <dbReference type="Proteomes" id="UP001557484"/>
    </source>
</evidence>
<evidence type="ECO:0000313" key="2">
    <source>
        <dbReference type="EMBL" id="MEX1665448.1"/>
    </source>
</evidence>
<gene>
    <name evidence="2" type="ORF">AB4875_08090</name>
</gene>
<feature type="chain" id="PRO_5047262255" evidence="1">
    <location>
        <begin position="29"/>
        <end position="443"/>
    </location>
</feature>
<accession>A0ABV3TV02</accession>
<reference evidence="2 3" key="1">
    <citation type="journal article" date="2011" name="Int. J. Syst. Evol. Microbiol.">
        <title>Zhongshania antarctica gen. nov., sp. nov. and Zhongshania guokunii sp. nov., gammaproteobacteria respectively isolated from coastal attached (fast) ice and surface seawater of the Antarctic.</title>
        <authorList>
            <person name="Li H.J."/>
            <person name="Zhang X.Y."/>
            <person name="Chen C.X."/>
            <person name="Zhang Y.J."/>
            <person name="Gao Z.M."/>
            <person name="Yu Y."/>
            <person name="Chen X.L."/>
            <person name="Chen B."/>
            <person name="Zhang Y.Z."/>
        </authorList>
    </citation>
    <scope>NUCLEOTIDE SEQUENCE [LARGE SCALE GENOMIC DNA]</scope>
    <source>
        <strain evidence="2 3">R06B22</strain>
    </source>
</reference>
<dbReference type="Pfam" id="PF12094">
    <property type="entry name" value="DUF3570"/>
    <property type="match status" value="1"/>
</dbReference>
<dbReference type="InterPro" id="IPR021953">
    <property type="entry name" value="DUF3570"/>
</dbReference>
<proteinExistence type="predicted"/>
<sequence>MKSNTKKNIRLSLAAASCALIGANAAMAENKHDVGEWDVSAALLFYSETDRVTATEPVISAKKQIDTDETLSLKLTVDTLTGASASGAVPTNQPQTFTSPSGGTAVVTPAGETPLDESFKDTRVAVNAAWEKPIAKDLTMVLGGNFSSEYDYTSFAVSSTFAKDINNGNTTLTAGISLGMDLVEPVNGKPVAFGTLQIQGDDDDEDDDGNKVKNGSDDTKSLFDLVVGVTQIIDQNSLFQLSYSLSSSSGYLTDPYKFISVVDPVTGVPLFENNAEPNLPTVVYENRPDSRLKHSFYGQYKRLIGNNVLDTSYRFMVDDWGISSNTVDLRYRWKFGETSYLEPHVRVYQQTAADFYTPFFIAGDQPTVGDTSSDASADYRLGEFMAYTVGMEYGQDNPQNSWSVALEYYLQTGDEPAQAFGELKNQELYPDVDALMLRIGYDF</sequence>
<organism evidence="2 3">
    <name type="scientific">Zhongshania arctica</name>
    <dbReference type="NCBI Taxonomy" id="3238302"/>
    <lineage>
        <taxon>Bacteria</taxon>
        <taxon>Pseudomonadati</taxon>
        <taxon>Pseudomonadota</taxon>
        <taxon>Gammaproteobacteria</taxon>
        <taxon>Cellvibrionales</taxon>
        <taxon>Spongiibacteraceae</taxon>
        <taxon>Zhongshania</taxon>
    </lineage>
</organism>
<feature type="signal peptide" evidence="1">
    <location>
        <begin position="1"/>
        <end position="28"/>
    </location>
</feature>
<protein>
    <submittedName>
        <fullName evidence="2">DUF3570 domain-containing protein</fullName>
    </submittedName>
</protein>